<keyword evidence="1" id="KW-0732">Signal</keyword>
<evidence type="ECO:0000313" key="2">
    <source>
        <dbReference type="EMBL" id="KAK4140434.1"/>
    </source>
</evidence>
<dbReference type="RefSeq" id="XP_062633805.1">
    <property type="nucleotide sequence ID" value="XM_062781949.1"/>
</dbReference>
<organism evidence="2 3">
    <name type="scientific">Dichotomopilus funicola</name>
    <dbReference type="NCBI Taxonomy" id="1934379"/>
    <lineage>
        <taxon>Eukaryota</taxon>
        <taxon>Fungi</taxon>
        <taxon>Dikarya</taxon>
        <taxon>Ascomycota</taxon>
        <taxon>Pezizomycotina</taxon>
        <taxon>Sordariomycetes</taxon>
        <taxon>Sordariomycetidae</taxon>
        <taxon>Sordariales</taxon>
        <taxon>Chaetomiaceae</taxon>
        <taxon>Dichotomopilus</taxon>
    </lineage>
</organism>
<accession>A0AAN6UWV7</accession>
<dbReference type="Proteomes" id="UP001302676">
    <property type="component" value="Unassembled WGS sequence"/>
</dbReference>
<feature type="signal peptide" evidence="1">
    <location>
        <begin position="1"/>
        <end position="16"/>
    </location>
</feature>
<name>A0AAN6UWV7_9PEZI</name>
<evidence type="ECO:0000256" key="1">
    <source>
        <dbReference type="SAM" id="SignalP"/>
    </source>
</evidence>
<comment type="caution">
    <text evidence="2">The sequence shown here is derived from an EMBL/GenBank/DDBJ whole genome shotgun (WGS) entry which is preliminary data.</text>
</comment>
<evidence type="ECO:0008006" key="4">
    <source>
        <dbReference type="Google" id="ProtNLM"/>
    </source>
</evidence>
<protein>
    <recommendedName>
        <fullName evidence="4">Cell wall protein PhiA</fullName>
    </recommendedName>
</protein>
<reference evidence="2" key="1">
    <citation type="journal article" date="2023" name="Mol. Phylogenet. Evol.">
        <title>Genome-scale phylogeny and comparative genomics of the fungal order Sordariales.</title>
        <authorList>
            <person name="Hensen N."/>
            <person name="Bonometti L."/>
            <person name="Westerberg I."/>
            <person name="Brannstrom I.O."/>
            <person name="Guillou S."/>
            <person name="Cros-Aarteil S."/>
            <person name="Calhoun S."/>
            <person name="Haridas S."/>
            <person name="Kuo A."/>
            <person name="Mondo S."/>
            <person name="Pangilinan J."/>
            <person name="Riley R."/>
            <person name="LaButti K."/>
            <person name="Andreopoulos B."/>
            <person name="Lipzen A."/>
            <person name="Chen C."/>
            <person name="Yan M."/>
            <person name="Daum C."/>
            <person name="Ng V."/>
            <person name="Clum A."/>
            <person name="Steindorff A."/>
            <person name="Ohm R.A."/>
            <person name="Martin F."/>
            <person name="Silar P."/>
            <person name="Natvig D.O."/>
            <person name="Lalanne C."/>
            <person name="Gautier V."/>
            <person name="Ament-Velasquez S.L."/>
            <person name="Kruys A."/>
            <person name="Hutchinson M.I."/>
            <person name="Powell A.J."/>
            <person name="Barry K."/>
            <person name="Miller A.N."/>
            <person name="Grigoriev I.V."/>
            <person name="Debuchy R."/>
            <person name="Gladieux P."/>
            <person name="Hiltunen Thoren M."/>
            <person name="Johannesson H."/>
        </authorList>
    </citation>
    <scope>NUCLEOTIDE SEQUENCE</scope>
    <source>
        <strain evidence="2">CBS 141.50</strain>
    </source>
</reference>
<dbReference type="GeneID" id="87818562"/>
<dbReference type="EMBL" id="MU853631">
    <property type="protein sequence ID" value="KAK4140434.1"/>
    <property type="molecule type" value="Genomic_DNA"/>
</dbReference>
<dbReference type="AlphaFoldDB" id="A0AAN6UWV7"/>
<proteinExistence type="predicted"/>
<evidence type="ECO:0000313" key="3">
    <source>
        <dbReference type="Proteomes" id="UP001302676"/>
    </source>
</evidence>
<keyword evidence="3" id="KW-1185">Reference proteome</keyword>
<sequence>MQLKVFLTLFAAAASAALLDDVPEAPRKLTLMALRSGAVFHPGIISASQNKLWLSLPADKLDAECQDGQQHTAATVYIQDGKLVLYGTGKADEGKEVPVQQFVVDRSGNGQGELNYYTQPADAPPPTGDLEVVGWEIDTSENLTFKGYNLIACPAADGSWAVWVNVDVQNPGGNEGCLGFVTRVEGNYVPVGCEYSGHP</sequence>
<gene>
    <name evidence="2" type="ORF">C8A04DRAFT_32017</name>
</gene>
<feature type="chain" id="PRO_5042894943" description="Cell wall protein PhiA" evidence="1">
    <location>
        <begin position="17"/>
        <end position="199"/>
    </location>
</feature>
<reference evidence="2" key="2">
    <citation type="submission" date="2023-05" db="EMBL/GenBank/DDBJ databases">
        <authorList>
            <consortium name="Lawrence Berkeley National Laboratory"/>
            <person name="Steindorff A."/>
            <person name="Hensen N."/>
            <person name="Bonometti L."/>
            <person name="Westerberg I."/>
            <person name="Brannstrom I.O."/>
            <person name="Guillou S."/>
            <person name="Cros-Aarteil S."/>
            <person name="Calhoun S."/>
            <person name="Haridas S."/>
            <person name="Kuo A."/>
            <person name="Mondo S."/>
            <person name="Pangilinan J."/>
            <person name="Riley R."/>
            <person name="Labutti K."/>
            <person name="Andreopoulos B."/>
            <person name="Lipzen A."/>
            <person name="Chen C."/>
            <person name="Yanf M."/>
            <person name="Daum C."/>
            <person name="Ng V."/>
            <person name="Clum A."/>
            <person name="Ohm R."/>
            <person name="Martin F."/>
            <person name="Silar P."/>
            <person name="Natvig D."/>
            <person name="Lalanne C."/>
            <person name="Gautier V."/>
            <person name="Ament-Velasquez S.L."/>
            <person name="Kruys A."/>
            <person name="Hutchinson M.I."/>
            <person name="Powell A.J."/>
            <person name="Barry K."/>
            <person name="Miller A.N."/>
            <person name="Grigoriev I.V."/>
            <person name="Debuchy R."/>
            <person name="Gladieux P."/>
            <person name="Thoren M.H."/>
            <person name="Johannesson H."/>
        </authorList>
    </citation>
    <scope>NUCLEOTIDE SEQUENCE</scope>
    <source>
        <strain evidence="2">CBS 141.50</strain>
    </source>
</reference>